<comment type="caution">
    <text evidence="2">The sequence shown here is derived from an EMBL/GenBank/DDBJ whole genome shotgun (WGS) entry which is preliminary data.</text>
</comment>
<evidence type="ECO:0000256" key="1">
    <source>
        <dbReference type="SAM" id="SignalP"/>
    </source>
</evidence>
<organism evidence="2 3">
    <name type="scientific">Shewanella electrica</name>
    <dbReference type="NCBI Taxonomy" id="515560"/>
    <lineage>
        <taxon>Bacteria</taxon>
        <taxon>Pseudomonadati</taxon>
        <taxon>Pseudomonadota</taxon>
        <taxon>Gammaproteobacteria</taxon>
        <taxon>Alteromonadales</taxon>
        <taxon>Shewanellaceae</taxon>
        <taxon>Shewanella</taxon>
    </lineage>
</organism>
<dbReference type="Proteomes" id="UP001201549">
    <property type="component" value="Unassembled WGS sequence"/>
</dbReference>
<keyword evidence="3" id="KW-1185">Reference proteome</keyword>
<dbReference type="RefSeq" id="WP_238896677.1">
    <property type="nucleotide sequence ID" value="NZ_JAKOGG010000007.1"/>
</dbReference>
<sequence>MLKRIQLLFALSLFVSSAVVAAPHLATFPVPEHGAVQLSIPDGWASQFNQPKGAVPPTVFLAPKNGQPFEVYVNLWWPTGDDQTIDESGLQQQVTASAKEMEDSAAETDIQVTEITGIDGHGYYFTVTDPAPQPDEFMYMTKGLLKLDSLVLAFSVFTNDGQDDVVEEALKLLTTAEHK</sequence>
<feature type="signal peptide" evidence="1">
    <location>
        <begin position="1"/>
        <end position="21"/>
    </location>
</feature>
<evidence type="ECO:0000313" key="3">
    <source>
        <dbReference type="Proteomes" id="UP001201549"/>
    </source>
</evidence>
<accession>A0ABT2FLJ0</accession>
<reference evidence="3" key="1">
    <citation type="submission" date="2023-07" db="EMBL/GenBank/DDBJ databases">
        <title>Shewanella mangrovi sp. nov., an acetaldehyde- degrading bacterium isolated from mangrove sediment.</title>
        <authorList>
            <person name="Liu Y."/>
        </authorList>
    </citation>
    <scope>NUCLEOTIDE SEQUENCE [LARGE SCALE GENOMIC DNA]</scope>
    <source>
        <strain evidence="3">C32</strain>
    </source>
</reference>
<keyword evidence="1" id="KW-0732">Signal</keyword>
<gene>
    <name evidence="2" type="ORF">L9G74_12180</name>
</gene>
<evidence type="ECO:0008006" key="4">
    <source>
        <dbReference type="Google" id="ProtNLM"/>
    </source>
</evidence>
<protein>
    <recommendedName>
        <fullName evidence="4">DUF1795 domain-containing protein</fullName>
    </recommendedName>
</protein>
<feature type="chain" id="PRO_5047411333" description="DUF1795 domain-containing protein" evidence="1">
    <location>
        <begin position="22"/>
        <end position="179"/>
    </location>
</feature>
<evidence type="ECO:0000313" key="2">
    <source>
        <dbReference type="EMBL" id="MCS4557202.1"/>
    </source>
</evidence>
<proteinExistence type="predicted"/>
<name>A0ABT2FLJ0_9GAMM</name>
<dbReference type="EMBL" id="JAKOGG010000007">
    <property type="protein sequence ID" value="MCS4557202.1"/>
    <property type="molecule type" value="Genomic_DNA"/>
</dbReference>